<dbReference type="RefSeq" id="WP_343913348.1">
    <property type="nucleotide sequence ID" value="NZ_BAAAGE010000003.1"/>
</dbReference>
<evidence type="ECO:0000313" key="3">
    <source>
        <dbReference type="EMBL" id="GAA0726113.1"/>
    </source>
</evidence>
<dbReference type="EMBL" id="BAAAGE010000003">
    <property type="protein sequence ID" value="GAA0726113.1"/>
    <property type="molecule type" value="Genomic_DNA"/>
</dbReference>
<dbReference type="Pfam" id="PF01408">
    <property type="entry name" value="GFO_IDH_MocA"/>
    <property type="match status" value="1"/>
</dbReference>
<evidence type="ECO:0000259" key="2">
    <source>
        <dbReference type="Pfam" id="PF22725"/>
    </source>
</evidence>
<accession>A0ABP3U9K7</accession>
<feature type="domain" description="GFO/IDH/MocA-like oxidoreductase" evidence="2">
    <location>
        <begin position="169"/>
        <end position="288"/>
    </location>
</feature>
<organism evidence="3 4">
    <name type="scientific">Aquimarina litoralis</name>
    <dbReference type="NCBI Taxonomy" id="584605"/>
    <lineage>
        <taxon>Bacteria</taxon>
        <taxon>Pseudomonadati</taxon>
        <taxon>Bacteroidota</taxon>
        <taxon>Flavobacteriia</taxon>
        <taxon>Flavobacteriales</taxon>
        <taxon>Flavobacteriaceae</taxon>
        <taxon>Aquimarina</taxon>
    </lineage>
</organism>
<dbReference type="InterPro" id="IPR051450">
    <property type="entry name" value="Gfo/Idh/MocA_Oxidoreductases"/>
</dbReference>
<dbReference type="Gene3D" id="3.40.50.720">
    <property type="entry name" value="NAD(P)-binding Rossmann-like Domain"/>
    <property type="match status" value="1"/>
</dbReference>
<protein>
    <recommendedName>
        <fullName evidence="5">Oxidoreductase</fullName>
    </recommendedName>
</protein>
<comment type="caution">
    <text evidence="3">The sequence shown here is derived from an EMBL/GenBank/DDBJ whole genome shotgun (WGS) entry which is preliminary data.</text>
</comment>
<feature type="domain" description="Gfo/Idh/MocA-like oxidoreductase N-terminal" evidence="1">
    <location>
        <begin position="30"/>
        <end position="148"/>
    </location>
</feature>
<dbReference type="SUPFAM" id="SSF55347">
    <property type="entry name" value="Glyceraldehyde-3-phosphate dehydrogenase-like, C-terminal domain"/>
    <property type="match status" value="1"/>
</dbReference>
<dbReference type="InterPro" id="IPR055170">
    <property type="entry name" value="GFO_IDH_MocA-like_dom"/>
</dbReference>
<evidence type="ECO:0000313" key="4">
    <source>
        <dbReference type="Proteomes" id="UP001501758"/>
    </source>
</evidence>
<proteinExistence type="predicted"/>
<dbReference type="Gene3D" id="3.30.360.10">
    <property type="entry name" value="Dihydrodipicolinate Reductase, domain 2"/>
    <property type="match status" value="1"/>
</dbReference>
<evidence type="ECO:0008006" key="5">
    <source>
        <dbReference type="Google" id="ProtNLM"/>
    </source>
</evidence>
<evidence type="ECO:0000259" key="1">
    <source>
        <dbReference type="Pfam" id="PF01408"/>
    </source>
</evidence>
<dbReference type="InterPro" id="IPR036291">
    <property type="entry name" value="NAD(P)-bd_dom_sf"/>
</dbReference>
<dbReference type="PANTHER" id="PTHR43377:SF1">
    <property type="entry name" value="BILIVERDIN REDUCTASE A"/>
    <property type="match status" value="1"/>
</dbReference>
<dbReference type="PANTHER" id="PTHR43377">
    <property type="entry name" value="BILIVERDIN REDUCTASE A"/>
    <property type="match status" value="1"/>
</dbReference>
<name>A0ABP3U9K7_9FLAO</name>
<dbReference type="Proteomes" id="UP001501758">
    <property type="component" value="Unassembled WGS sequence"/>
</dbReference>
<sequence length="373" mass="42705">MIIKYKILFTLIFSCLFSVQSFSKEVKKPLKVGIIGLTHTHVHWIFGSESRGDIKIEGIVEPNQKLAKNYSDQYNFSLDIVYSSIEEMFNEVNPEAVTAFGTIYEHLEVVEAAAPRGIHVMVEKPLAVNMEHALKMKSLAKKHNIHLLTNYETTWYPTTHKAYQLAKNENFIGDIRKIMVNDGHKGPKKIGLNEEFLQWLTDPIQNGGGAETDFGCYGVNILTWFMDGKRPESITAILRQFQPENNPKVNDESIILLNYDNSLAIIQGSWNWPIGRKDMEIYGENGVIYADNRNDLRIRISKGYDKYEEQVMHLKERNAPYDDPFALLGAVIRNEVQLNEYDLNSIENNILVVEILDAAKKSAKLNKTIYMDK</sequence>
<dbReference type="Pfam" id="PF22725">
    <property type="entry name" value="GFO_IDH_MocA_C3"/>
    <property type="match status" value="1"/>
</dbReference>
<reference evidence="4" key="1">
    <citation type="journal article" date="2019" name="Int. J. Syst. Evol. Microbiol.">
        <title>The Global Catalogue of Microorganisms (GCM) 10K type strain sequencing project: providing services to taxonomists for standard genome sequencing and annotation.</title>
        <authorList>
            <consortium name="The Broad Institute Genomics Platform"/>
            <consortium name="The Broad Institute Genome Sequencing Center for Infectious Disease"/>
            <person name="Wu L."/>
            <person name="Ma J."/>
        </authorList>
    </citation>
    <scope>NUCLEOTIDE SEQUENCE [LARGE SCALE GENOMIC DNA]</scope>
    <source>
        <strain evidence="4">JCM 15974</strain>
    </source>
</reference>
<gene>
    <name evidence="3" type="ORF">GCM10009430_32770</name>
</gene>
<dbReference type="SUPFAM" id="SSF51735">
    <property type="entry name" value="NAD(P)-binding Rossmann-fold domains"/>
    <property type="match status" value="1"/>
</dbReference>
<keyword evidence="4" id="KW-1185">Reference proteome</keyword>
<dbReference type="InterPro" id="IPR000683">
    <property type="entry name" value="Gfo/Idh/MocA-like_OxRdtase_N"/>
</dbReference>